<keyword evidence="1" id="KW-1133">Transmembrane helix</keyword>
<sequence>MMYDKYTNIYACFYIVFFGMGVQALIFGWYYTAFVCFLGSVGWVVAIDWTLNTELEIDIQEHREAMRRQNHAVQ</sequence>
<dbReference type="EMBL" id="LAZR01050526">
    <property type="protein sequence ID" value="KKK87165.1"/>
    <property type="molecule type" value="Genomic_DNA"/>
</dbReference>
<keyword evidence="1" id="KW-0472">Membrane</keyword>
<accession>A0A0F8ZMD5</accession>
<organism evidence="2">
    <name type="scientific">marine sediment metagenome</name>
    <dbReference type="NCBI Taxonomy" id="412755"/>
    <lineage>
        <taxon>unclassified sequences</taxon>
        <taxon>metagenomes</taxon>
        <taxon>ecological metagenomes</taxon>
    </lineage>
</organism>
<comment type="caution">
    <text evidence="2">The sequence shown here is derived from an EMBL/GenBank/DDBJ whole genome shotgun (WGS) entry which is preliminary data.</text>
</comment>
<evidence type="ECO:0000256" key="1">
    <source>
        <dbReference type="SAM" id="Phobius"/>
    </source>
</evidence>
<name>A0A0F8ZMD5_9ZZZZ</name>
<evidence type="ECO:0000313" key="2">
    <source>
        <dbReference type="EMBL" id="KKK87165.1"/>
    </source>
</evidence>
<keyword evidence="1" id="KW-0812">Transmembrane</keyword>
<gene>
    <name evidence="2" type="ORF">LCGC14_2755990</name>
</gene>
<protein>
    <submittedName>
        <fullName evidence="2">Uncharacterized protein</fullName>
    </submittedName>
</protein>
<dbReference type="AlphaFoldDB" id="A0A0F8ZMD5"/>
<proteinExistence type="predicted"/>
<feature type="transmembrane region" description="Helical" evidence="1">
    <location>
        <begin position="12"/>
        <end position="31"/>
    </location>
</feature>
<reference evidence="2" key="1">
    <citation type="journal article" date="2015" name="Nature">
        <title>Complex archaea that bridge the gap between prokaryotes and eukaryotes.</title>
        <authorList>
            <person name="Spang A."/>
            <person name="Saw J.H."/>
            <person name="Jorgensen S.L."/>
            <person name="Zaremba-Niedzwiedzka K."/>
            <person name="Martijn J."/>
            <person name="Lind A.E."/>
            <person name="van Eijk R."/>
            <person name="Schleper C."/>
            <person name="Guy L."/>
            <person name="Ettema T.J."/>
        </authorList>
    </citation>
    <scope>NUCLEOTIDE SEQUENCE</scope>
</reference>